<dbReference type="RefSeq" id="WP_378218956.1">
    <property type="nucleotide sequence ID" value="NZ_JBHRTK010000004.1"/>
</dbReference>
<protein>
    <submittedName>
        <fullName evidence="3">NAD(P)/FAD-dependent oxidoreductase</fullName>
        <ecNumber evidence="3">1.-.-.-</ecNumber>
    </submittedName>
</protein>
<dbReference type="EMBL" id="JBHRTK010000004">
    <property type="protein sequence ID" value="MFC3205465.1"/>
    <property type="molecule type" value="Genomic_DNA"/>
</dbReference>
<feature type="domain" description="FAD dependent oxidoreductase" evidence="2">
    <location>
        <begin position="37"/>
        <end position="391"/>
    </location>
</feature>
<evidence type="ECO:0000259" key="2">
    <source>
        <dbReference type="Pfam" id="PF01266"/>
    </source>
</evidence>
<dbReference type="Gene3D" id="3.30.9.10">
    <property type="entry name" value="D-Amino Acid Oxidase, subunit A, domain 2"/>
    <property type="match status" value="1"/>
</dbReference>
<dbReference type="SUPFAM" id="SSF51905">
    <property type="entry name" value="FAD/NAD(P)-binding domain"/>
    <property type="match status" value="1"/>
</dbReference>
<dbReference type="PANTHER" id="PTHR13847:SF281">
    <property type="entry name" value="FAD DEPENDENT OXIDOREDUCTASE DOMAIN-CONTAINING PROTEIN"/>
    <property type="match status" value="1"/>
</dbReference>
<proteinExistence type="predicted"/>
<gene>
    <name evidence="3" type="ORF">ACFOHJ_04515</name>
</gene>
<dbReference type="InterPro" id="IPR006076">
    <property type="entry name" value="FAD-dep_OxRdtase"/>
</dbReference>
<dbReference type="EC" id="1.-.-.-" evidence="3"/>
<keyword evidence="1 3" id="KW-0560">Oxidoreductase</keyword>
<evidence type="ECO:0000256" key="1">
    <source>
        <dbReference type="ARBA" id="ARBA00023002"/>
    </source>
</evidence>
<dbReference type="GO" id="GO:0016491">
    <property type="term" value="F:oxidoreductase activity"/>
    <property type="evidence" value="ECO:0007669"/>
    <property type="project" value="UniProtKB-KW"/>
</dbReference>
<comment type="caution">
    <text evidence="3">The sequence shown here is derived from an EMBL/GenBank/DDBJ whole genome shotgun (WGS) entry which is preliminary data.</text>
</comment>
<name>A0ABV7K7P0_9HYPH</name>
<dbReference type="InterPro" id="IPR036188">
    <property type="entry name" value="FAD/NAD-bd_sf"/>
</dbReference>
<reference evidence="4" key="1">
    <citation type="journal article" date="2019" name="Int. J. Syst. Evol. Microbiol.">
        <title>The Global Catalogue of Microorganisms (GCM) 10K type strain sequencing project: providing services to taxonomists for standard genome sequencing and annotation.</title>
        <authorList>
            <consortium name="The Broad Institute Genomics Platform"/>
            <consortium name="The Broad Institute Genome Sequencing Center for Infectious Disease"/>
            <person name="Wu L."/>
            <person name="Ma J."/>
        </authorList>
    </citation>
    <scope>NUCLEOTIDE SEQUENCE [LARGE SCALE GENOMIC DNA]</scope>
    <source>
        <strain evidence="4">KCTC 52165</strain>
    </source>
</reference>
<dbReference type="Proteomes" id="UP001595583">
    <property type="component" value="Unassembled WGS sequence"/>
</dbReference>
<accession>A0ABV7K7P0</accession>
<evidence type="ECO:0000313" key="4">
    <source>
        <dbReference type="Proteomes" id="UP001595583"/>
    </source>
</evidence>
<dbReference type="Pfam" id="PF01266">
    <property type="entry name" value="DAO"/>
    <property type="match status" value="1"/>
</dbReference>
<evidence type="ECO:0000313" key="3">
    <source>
        <dbReference type="EMBL" id="MFC3205465.1"/>
    </source>
</evidence>
<sequence>MSLASPIDSSLSGVVWTRTLKEPVRRYPALTGEETADLVVIGAGYCGLNAAIHAAMGGVSVILLEAGAVGNGASGRNGGYNVPHFPGTVSPSQVVSMLGKRKGQALVELVLNGADAAFRQAEAFQINCSAVQNGWMQPAHSDTALQKVRKVYEDWKAFGANVEWRSAADVRDLLGAQGYLGGWWNATGGTVNPYGLAVGLGRAADQSGVKIFEHSPATKIEEDAGGVVVHSGQNRIRAKTVLVTTNAYTGDFLPQVQRSVIPVYLYHATTRPLRPELRREILKTGLCFTDTRKSGGFGRLDPEGRLIPGGAVFAFGDKRAYGERHARSRLKLLFPQLTDEDTVLDSYWEGYCAVTDSYLPHMQRLGRSVFSVVGFSTRGVNLAQNLGRVVGEFAAGKRRMEDVPVELLEQRKDVAHWSIKARAARLVFPFYKAKDRLGLI</sequence>
<organism evidence="3 4">
    <name type="scientific">Aquamicrobium soli</name>
    <dbReference type="NCBI Taxonomy" id="1811518"/>
    <lineage>
        <taxon>Bacteria</taxon>
        <taxon>Pseudomonadati</taxon>
        <taxon>Pseudomonadota</taxon>
        <taxon>Alphaproteobacteria</taxon>
        <taxon>Hyphomicrobiales</taxon>
        <taxon>Phyllobacteriaceae</taxon>
        <taxon>Aquamicrobium</taxon>
    </lineage>
</organism>
<dbReference type="Gene3D" id="3.50.50.60">
    <property type="entry name" value="FAD/NAD(P)-binding domain"/>
    <property type="match status" value="1"/>
</dbReference>
<dbReference type="PANTHER" id="PTHR13847">
    <property type="entry name" value="SARCOSINE DEHYDROGENASE-RELATED"/>
    <property type="match status" value="1"/>
</dbReference>
<keyword evidence="4" id="KW-1185">Reference proteome</keyword>
<dbReference type="PRINTS" id="PR00411">
    <property type="entry name" value="PNDRDTASEI"/>
</dbReference>